<dbReference type="Pfam" id="PF03401">
    <property type="entry name" value="TctC"/>
    <property type="match status" value="1"/>
</dbReference>
<dbReference type="InterPro" id="IPR005064">
    <property type="entry name" value="BUG"/>
</dbReference>
<organism evidence="2 3">
    <name type="scientific">Pseudacidovorax intermedius</name>
    <dbReference type="NCBI Taxonomy" id="433924"/>
    <lineage>
        <taxon>Bacteria</taxon>
        <taxon>Pseudomonadati</taxon>
        <taxon>Pseudomonadota</taxon>
        <taxon>Betaproteobacteria</taxon>
        <taxon>Burkholderiales</taxon>
        <taxon>Comamonadaceae</taxon>
        <taxon>Pseudacidovorax</taxon>
    </lineage>
</organism>
<sequence>MQSHCALRGLGRRHWLALAALTLVGGHAPLRAQAWPERPIKMIVPFPPGGGADNAARFFGEKLGTALGQPVVIDNRPGASGNIGAELVARAPADGYTLLFANEFLATNPAVFKALRYDSLRDFVPVARVASSASAIAVHPSLPVKTLQELVALGKTRTLNYGSPGVGTGPHLYGQLIALNTGAKLNHVPYKGTAPAITDAVGGQLDFVISTAAPMVPHVQSGKLRALAVTGAQRSDQLPEVPTVLETRVVSDPYDVWYGLLSPAAVPAPVLERLQQASAQVMQDADLRARLQKAGYELRTVSAAEFGTEIRRDLDRWTRVVQQAGIERE</sequence>
<dbReference type="PANTHER" id="PTHR42928">
    <property type="entry name" value="TRICARBOXYLATE-BINDING PROTEIN"/>
    <property type="match status" value="1"/>
</dbReference>
<dbReference type="AlphaFoldDB" id="A0A370FBM9"/>
<dbReference type="InterPro" id="IPR042100">
    <property type="entry name" value="Bug_dom1"/>
</dbReference>
<comment type="caution">
    <text evidence="2">The sequence shown here is derived from an EMBL/GenBank/DDBJ whole genome shotgun (WGS) entry which is preliminary data.</text>
</comment>
<comment type="similarity">
    <text evidence="1">Belongs to the UPF0065 (bug) family.</text>
</comment>
<reference evidence="2 3" key="1">
    <citation type="submission" date="2018-07" db="EMBL/GenBank/DDBJ databases">
        <title>Genomic Encyclopedia of Type Strains, Phase IV (KMG-IV): sequencing the most valuable type-strain genomes for metagenomic binning, comparative biology and taxonomic classification.</title>
        <authorList>
            <person name="Goeker M."/>
        </authorList>
    </citation>
    <scope>NUCLEOTIDE SEQUENCE [LARGE SCALE GENOMIC DNA]</scope>
    <source>
        <strain evidence="2 3">DSM 21352</strain>
    </source>
</reference>
<evidence type="ECO:0000256" key="1">
    <source>
        <dbReference type="ARBA" id="ARBA00006987"/>
    </source>
</evidence>
<evidence type="ECO:0000313" key="2">
    <source>
        <dbReference type="EMBL" id="RDI22808.1"/>
    </source>
</evidence>
<protein>
    <submittedName>
        <fullName evidence="2">Tripartite-type tricarboxylate transporter receptor subunit TctC</fullName>
    </submittedName>
</protein>
<keyword evidence="2" id="KW-0675">Receptor</keyword>
<dbReference type="PANTHER" id="PTHR42928:SF5">
    <property type="entry name" value="BLR1237 PROTEIN"/>
    <property type="match status" value="1"/>
</dbReference>
<accession>A0A370FBM9</accession>
<gene>
    <name evidence="2" type="ORF">DFR41_107211</name>
</gene>
<dbReference type="RefSeq" id="WP_170159413.1">
    <property type="nucleotide sequence ID" value="NZ_QQAV01000007.1"/>
</dbReference>
<dbReference type="PIRSF" id="PIRSF017082">
    <property type="entry name" value="YflP"/>
    <property type="match status" value="1"/>
</dbReference>
<dbReference type="Gene3D" id="3.40.190.150">
    <property type="entry name" value="Bordetella uptake gene, domain 1"/>
    <property type="match status" value="1"/>
</dbReference>
<dbReference type="CDD" id="cd13578">
    <property type="entry name" value="PBP2_Bug27"/>
    <property type="match status" value="1"/>
</dbReference>
<keyword evidence="3" id="KW-1185">Reference proteome</keyword>
<dbReference type="Gene3D" id="3.40.190.10">
    <property type="entry name" value="Periplasmic binding protein-like II"/>
    <property type="match status" value="1"/>
</dbReference>
<proteinExistence type="inferred from homology"/>
<evidence type="ECO:0000313" key="3">
    <source>
        <dbReference type="Proteomes" id="UP000255265"/>
    </source>
</evidence>
<dbReference type="EMBL" id="QQAV01000007">
    <property type="protein sequence ID" value="RDI22808.1"/>
    <property type="molecule type" value="Genomic_DNA"/>
</dbReference>
<name>A0A370FBM9_9BURK</name>
<dbReference type="Proteomes" id="UP000255265">
    <property type="component" value="Unassembled WGS sequence"/>
</dbReference>
<dbReference type="SUPFAM" id="SSF53850">
    <property type="entry name" value="Periplasmic binding protein-like II"/>
    <property type="match status" value="1"/>
</dbReference>